<dbReference type="Proteomes" id="UP000078546">
    <property type="component" value="Unassembled WGS sequence"/>
</dbReference>
<sequence length="148" mass="16870">MTFELENSIIVKPARCTITNDMKDEEVFYACEVPIQIETQVSAYKANGPQESKDKTQKEIYFDDFTSSNTLTLFHDVSKGTRETCITEKQHDCSSDSLVPDESGLWKKKKGGDKHKRNTGKDHDTSLESQCNLTYMHSHDHSRFLGNT</sequence>
<feature type="compositionally biased region" description="Basic residues" evidence="1">
    <location>
        <begin position="106"/>
        <end position="118"/>
    </location>
</feature>
<name>A0A1A8WJ10_PLAOA</name>
<evidence type="ECO:0000313" key="4">
    <source>
        <dbReference type="Proteomes" id="UP000078546"/>
    </source>
</evidence>
<evidence type="ECO:0000313" key="2">
    <source>
        <dbReference type="EMBL" id="SBS91813.1"/>
    </source>
</evidence>
<organism evidence="2 5">
    <name type="scientific">Plasmodium ovale curtisi</name>
    <dbReference type="NCBI Taxonomy" id="864141"/>
    <lineage>
        <taxon>Eukaryota</taxon>
        <taxon>Sar</taxon>
        <taxon>Alveolata</taxon>
        <taxon>Apicomplexa</taxon>
        <taxon>Aconoidasida</taxon>
        <taxon>Haemosporida</taxon>
        <taxon>Plasmodiidae</taxon>
        <taxon>Plasmodium</taxon>
        <taxon>Plasmodium (Plasmodium)</taxon>
    </lineage>
</organism>
<reference evidence="2" key="1">
    <citation type="submission" date="2016-05" db="EMBL/GenBank/DDBJ databases">
        <authorList>
            <person name="Lavstsen T."/>
            <person name="Jespersen J.S."/>
        </authorList>
    </citation>
    <scope>NUCLEOTIDE SEQUENCE [LARGE SCALE GENOMIC DNA]</scope>
</reference>
<reference evidence="4 5" key="2">
    <citation type="submission" date="2016-05" db="EMBL/GenBank/DDBJ databases">
        <authorList>
            <person name="Naeem Raeece"/>
        </authorList>
    </citation>
    <scope>NUCLEOTIDE SEQUENCE [LARGE SCALE GENOMIC DNA]</scope>
</reference>
<evidence type="ECO:0000313" key="5">
    <source>
        <dbReference type="Proteomes" id="UP000078560"/>
    </source>
</evidence>
<dbReference type="AlphaFoldDB" id="A0A1A8WJ10"/>
<dbReference type="EMBL" id="FLQV01003309">
    <property type="protein sequence ID" value="SBT02340.1"/>
    <property type="molecule type" value="Genomic_DNA"/>
</dbReference>
<accession>A0A1A8WJ10</accession>
<evidence type="ECO:0000313" key="3">
    <source>
        <dbReference type="EMBL" id="SBT02340.1"/>
    </source>
</evidence>
<protein>
    <submittedName>
        <fullName evidence="2">Uncharacterized protein</fullName>
    </submittedName>
</protein>
<feature type="region of interest" description="Disordered" evidence="1">
    <location>
        <begin position="92"/>
        <end position="126"/>
    </location>
</feature>
<gene>
    <name evidence="3" type="ORF">POVCU1_075790</name>
    <name evidence="2" type="ORF">POVCU2_0070180</name>
</gene>
<proteinExistence type="predicted"/>
<dbReference type="Proteomes" id="UP000078560">
    <property type="component" value="Unassembled WGS sequence"/>
</dbReference>
<evidence type="ECO:0000256" key="1">
    <source>
        <dbReference type="SAM" id="MobiDB-lite"/>
    </source>
</evidence>
<dbReference type="EMBL" id="FLQU01001176">
    <property type="protein sequence ID" value="SBS91813.1"/>
    <property type="molecule type" value="Genomic_DNA"/>
</dbReference>